<evidence type="ECO:0000313" key="2">
    <source>
        <dbReference type="Proteomes" id="UP000092460"/>
    </source>
</evidence>
<dbReference type="Proteomes" id="UP000092460">
    <property type="component" value="Unassembled WGS sequence"/>
</dbReference>
<dbReference type="EMBL" id="JXJN01013826">
    <property type="status" value="NOT_ANNOTATED_CDS"/>
    <property type="molecule type" value="Genomic_DNA"/>
</dbReference>
<organism evidence="1 2">
    <name type="scientific">Glossina palpalis gambiensis</name>
    <dbReference type="NCBI Taxonomy" id="67801"/>
    <lineage>
        <taxon>Eukaryota</taxon>
        <taxon>Metazoa</taxon>
        <taxon>Ecdysozoa</taxon>
        <taxon>Arthropoda</taxon>
        <taxon>Hexapoda</taxon>
        <taxon>Insecta</taxon>
        <taxon>Pterygota</taxon>
        <taxon>Neoptera</taxon>
        <taxon>Endopterygota</taxon>
        <taxon>Diptera</taxon>
        <taxon>Brachycera</taxon>
        <taxon>Muscomorpha</taxon>
        <taxon>Hippoboscoidea</taxon>
        <taxon>Glossinidae</taxon>
        <taxon>Glossina</taxon>
    </lineage>
</organism>
<reference evidence="2" key="1">
    <citation type="submission" date="2015-01" db="EMBL/GenBank/DDBJ databases">
        <authorList>
            <person name="Aksoy S."/>
            <person name="Warren W."/>
            <person name="Wilson R.K."/>
        </authorList>
    </citation>
    <scope>NUCLEOTIDE SEQUENCE [LARGE SCALE GENOMIC DNA]</scope>
    <source>
        <strain evidence="2">IAEA</strain>
    </source>
</reference>
<protein>
    <submittedName>
        <fullName evidence="1">Uncharacterized protein</fullName>
    </submittedName>
</protein>
<accession>A0A1B0BGC9</accession>
<dbReference type="AlphaFoldDB" id="A0A1B0BGC9"/>
<evidence type="ECO:0000313" key="1">
    <source>
        <dbReference type="EnsemblMetazoa" id="GPPI029137-PA"/>
    </source>
</evidence>
<name>A0A1B0BGC9_9MUSC</name>
<proteinExistence type="predicted"/>
<dbReference type="VEuPathDB" id="VectorBase:GPPI029137"/>
<keyword evidence="2" id="KW-1185">Reference proteome</keyword>
<reference evidence="1" key="2">
    <citation type="submission" date="2020-05" db="UniProtKB">
        <authorList>
            <consortium name="EnsemblMetazoa"/>
        </authorList>
    </citation>
    <scope>IDENTIFICATION</scope>
    <source>
        <strain evidence="1">IAEA</strain>
    </source>
</reference>
<sequence>MYVYRTNDVIIEYDKSSVAQHTNEVSNASTSNVEQQLQQNEQQVKEEEEKHCSSVLNQLTSTSSTSAATCRNLNKNQKRNASYLENACNSVDETFYAESDVNENAIEMKRSKLLESCVELRDMHLHIHLNVKEPLEESLHGSVVKTFHHLERKHRDDRKGKRNPMGRVYTKYYNTLKRLRVRGLQQENATVQVTVEPMSNSSVNDGYKDATTHDSTNTFLIDDELQELTQLDDGSLKAIKSFLQCQDYEACILIVLLSGVMLPMGRYHDSSGNRRKISILVW</sequence>
<dbReference type="EnsemblMetazoa" id="GPPI029137-RA">
    <property type="protein sequence ID" value="GPPI029137-PA"/>
    <property type="gene ID" value="GPPI029137"/>
</dbReference>